<dbReference type="EMBL" id="RJJG01000003">
    <property type="protein sequence ID" value="RNI09995.1"/>
    <property type="molecule type" value="Genomic_DNA"/>
</dbReference>
<dbReference type="GeneID" id="8983378"/>
<dbReference type="AlphaFoldDB" id="A0A1H2TZV3"/>
<gene>
    <name evidence="5" type="primary">rpl39e</name>
    <name evidence="6" type="ORF">EFE40_02740</name>
    <name evidence="7" type="ORF">SAMN04515625_1012</name>
</gene>
<evidence type="ECO:0000256" key="5">
    <source>
        <dbReference type="HAMAP-Rule" id="MF_00629"/>
    </source>
</evidence>
<dbReference type="InterPro" id="IPR020083">
    <property type="entry name" value="Ribosomal_eL39_CS"/>
</dbReference>
<protein>
    <recommendedName>
        <fullName evidence="4 5">Large ribosomal subunit protein eL39</fullName>
    </recommendedName>
</protein>
<evidence type="ECO:0000313" key="7">
    <source>
        <dbReference type="EMBL" id="SDW48704.1"/>
    </source>
</evidence>
<evidence type="ECO:0000256" key="3">
    <source>
        <dbReference type="ARBA" id="ARBA00023274"/>
    </source>
</evidence>
<dbReference type="InterPro" id="IPR023626">
    <property type="entry name" value="Ribosomal_eL39_dom_sf"/>
</dbReference>
<dbReference type="RefSeq" id="WP_048902271.1">
    <property type="nucleotide sequence ID" value="NZ_CP017921.1"/>
</dbReference>
<dbReference type="Pfam" id="PF00832">
    <property type="entry name" value="Ribosomal_L39"/>
    <property type="match status" value="1"/>
</dbReference>
<dbReference type="SUPFAM" id="SSF48662">
    <property type="entry name" value="Ribosomal protein L39e"/>
    <property type="match status" value="1"/>
</dbReference>
<sequence>MSHNTKGQKMRLAKAHVQNQRVPTWAIIKSNRKVVSHPKRRHWRRNSLKVK</sequence>
<organism evidence="7 8">
    <name type="scientific">Methanohalophilus halophilus</name>
    <dbReference type="NCBI Taxonomy" id="2177"/>
    <lineage>
        <taxon>Archaea</taxon>
        <taxon>Methanobacteriati</taxon>
        <taxon>Methanobacteriota</taxon>
        <taxon>Stenosarchaea group</taxon>
        <taxon>Methanomicrobia</taxon>
        <taxon>Methanosarcinales</taxon>
        <taxon>Methanosarcinaceae</taxon>
        <taxon>Methanohalophilus</taxon>
    </lineage>
</organism>
<dbReference type="EMBL" id="FNMU01000003">
    <property type="protein sequence ID" value="SDW48704.1"/>
    <property type="molecule type" value="Genomic_DNA"/>
</dbReference>
<keyword evidence="3 5" id="KW-0687">Ribonucleoprotein</keyword>
<dbReference type="GO" id="GO:0006412">
    <property type="term" value="P:translation"/>
    <property type="evidence" value="ECO:0007669"/>
    <property type="project" value="UniProtKB-UniRule"/>
</dbReference>
<reference evidence="6 9" key="2">
    <citation type="submission" date="2018-10" db="EMBL/GenBank/DDBJ databases">
        <title>Cultivation of a novel Methanohalophilus strain from Kebrit Deep of the Red Sea and a genomic comparison of members of the genus Methanohalophilus.</title>
        <authorList>
            <person name="Guan Y."/>
            <person name="Ngugi D.K."/>
            <person name="Stingl U."/>
        </authorList>
    </citation>
    <scope>NUCLEOTIDE SEQUENCE [LARGE SCALE GENOMIC DNA]</scope>
    <source>
        <strain evidence="6 9">DSM 3094</strain>
    </source>
</reference>
<evidence type="ECO:0000313" key="9">
    <source>
        <dbReference type="Proteomes" id="UP000267921"/>
    </source>
</evidence>
<dbReference type="InterPro" id="IPR000077">
    <property type="entry name" value="Ribosomal_eL39"/>
</dbReference>
<evidence type="ECO:0000256" key="2">
    <source>
        <dbReference type="ARBA" id="ARBA00022980"/>
    </source>
</evidence>
<reference evidence="7 8" key="1">
    <citation type="submission" date="2016-10" db="EMBL/GenBank/DDBJ databases">
        <authorList>
            <person name="de Groot N.N."/>
        </authorList>
    </citation>
    <scope>NUCLEOTIDE SEQUENCE [LARGE SCALE GENOMIC DNA]</scope>
    <source>
        <strain evidence="7 8">Z-7982</strain>
    </source>
</reference>
<comment type="similarity">
    <text evidence="1 5">Belongs to the eukaryotic ribosomal protein eL39 family.</text>
</comment>
<evidence type="ECO:0000256" key="1">
    <source>
        <dbReference type="ARBA" id="ARBA00009339"/>
    </source>
</evidence>
<dbReference type="GO" id="GO:0003735">
    <property type="term" value="F:structural constituent of ribosome"/>
    <property type="evidence" value="ECO:0007669"/>
    <property type="project" value="InterPro"/>
</dbReference>
<evidence type="ECO:0000313" key="8">
    <source>
        <dbReference type="Proteomes" id="UP000198669"/>
    </source>
</evidence>
<dbReference type="Gene3D" id="1.10.1620.10">
    <property type="entry name" value="Ribosomal protein L39e"/>
    <property type="match status" value="1"/>
</dbReference>
<evidence type="ECO:0000313" key="6">
    <source>
        <dbReference type="EMBL" id="RNI09995.1"/>
    </source>
</evidence>
<dbReference type="FunFam" id="1.10.1620.10:FF:000001">
    <property type="entry name" value="60S ribosomal protein-like L39"/>
    <property type="match status" value="1"/>
</dbReference>
<dbReference type="Proteomes" id="UP000267921">
    <property type="component" value="Unassembled WGS sequence"/>
</dbReference>
<keyword evidence="2 5" id="KW-0689">Ribosomal protein</keyword>
<dbReference type="Proteomes" id="UP000198669">
    <property type="component" value="Unassembled WGS sequence"/>
</dbReference>
<dbReference type="NCBIfam" id="NF002316">
    <property type="entry name" value="PRK01242.1"/>
    <property type="match status" value="1"/>
</dbReference>
<evidence type="ECO:0000256" key="4">
    <source>
        <dbReference type="ARBA" id="ARBA00035234"/>
    </source>
</evidence>
<dbReference type="GO" id="GO:1990904">
    <property type="term" value="C:ribonucleoprotein complex"/>
    <property type="evidence" value="ECO:0007669"/>
    <property type="project" value="UniProtKB-KW"/>
</dbReference>
<proteinExistence type="inferred from homology"/>
<name>A0A1H2TZV3_9EURY</name>
<dbReference type="GO" id="GO:0005840">
    <property type="term" value="C:ribosome"/>
    <property type="evidence" value="ECO:0007669"/>
    <property type="project" value="UniProtKB-KW"/>
</dbReference>
<dbReference type="PROSITE" id="PS00051">
    <property type="entry name" value="RIBOSOMAL_L39E"/>
    <property type="match status" value="1"/>
</dbReference>
<dbReference type="HAMAP" id="MF_00629">
    <property type="entry name" value="Ribosomal_eL39"/>
    <property type="match status" value="1"/>
</dbReference>
<dbReference type="OrthoDB" id="65887at2157"/>
<accession>A0A1H2TZV3</accession>